<dbReference type="PANTHER" id="PTHR46115">
    <property type="entry name" value="THIOREDOXIN-LIKE PROTEIN 1"/>
    <property type="match status" value="1"/>
</dbReference>
<dbReference type="PRINTS" id="PR00421">
    <property type="entry name" value="THIOREDOXIN"/>
</dbReference>
<proteinExistence type="predicted"/>
<dbReference type="CDD" id="cd02947">
    <property type="entry name" value="TRX_family"/>
    <property type="match status" value="1"/>
</dbReference>
<dbReference type="Gene3D" id="3.40.30.10">
    <property type="entry name" value="Glutaredoxin"/>
    <property type="match status" value="1"/>
</dbReference>
<dbReference type="Pfam" id="PF00085">
    <property type="entry name" value="Thioredoxin"/>
    <property type="match status" value="1"/>
</dbReference>
<accession>A0A7S3YT87</accession>
<evidence type="ECO:0000259" key="2">
    <source>
        <dbReference type="PROSITE" id="PS51352"/>
    </source>
</evidence>
<dbReference type="PROSITE" id="PS51352">
    <property type="entry name" value="THIOREDOXIN_2"/>
    <property type="match status" value="1"/>
</dbReference>
<name>A0A7S3YT87_9EUKA</name>
<dbReference type="PROSITE" id="PS00194">
    <property type="entry name" value="THIOREDOXIN_1"/>
    <property type="match status" value="1"/>
</dbReference>
<organism evidence="3">
    <name type="scientific">Lotharella globosa</name>
    <dbReference type="NCBI Taxonomy" id="91324"/>
    <lineage>
        <taxon>Eukaryota</taxon>
        <taxon>Sar</taxon>
        <taxon>Rhizaria</taxon>
        <taxon>Cercozoa</taxon>
        <taxon>Chlorarachniophyceae</taxon>
        <taxon>Lotharella</taxon>
    </lineage>
</organism>
<gene>
    <name evidence="3" type="ORF">LGLO00237_LOCUS12816</name>
</gene>
<dbReference type="NCBIfam" id="TIGR01068">
    <property type="entry name" value="thioredoxin"/>
    <property type="match status" value="1"/>
</dbReference>
<keyword evidence="1" id="KW-1015">Disulfide bond</keyword>
<dbReference type="EMBL" id="HBIV01017636">
    <property type="protein sequence ID" value="CAE0661226.1"/>
    <property type="molecule type" value="Transcribed_RNA"/>
</dbReference>
<feature type="domain" description="Thioredoxin" evidence="2">
    <location>
        <begin position="1"/>
        <end position="104"/>
    </location>
</feature>
<dbReference type="InterPro" id="IPR036249">
    <property type="entry name" value="Thioredoxin-like_sf"/>
</dbReference>
<dbReference type="InterPro" id="IPR005746">
    <property type="entry name" value="Thioredoxin"/>
</dbReference>
<sequence length="266" mass="29704">MSVIHINSESQFEYFLKNGVVVVDFFAEWCGPCKMIAPVFKHLAENYKAVKFLKVDVDKQRAIAAKYEIKSMPTFKFFRDGVLTQTQSGANQQMLQSWVLSEVSSYENAGRLAKDSKVLIHSLSNASVNGQVGTIIGHAGKYERYIVEYTLDGEKKRSGIQEKNLRQVLDLVVAGNELKGTATYDDSTNKYQITKLGDNKAIEVEVSALTLPKDCRARVVGLSKAPQFNGHMIKVLDKADKADGRYPIVFAHGKKAKLKPENIRII</sequence>
<dbReference type="GO" id="GO:0015035">
    <property type="term" value="F:protein-disulfide reductase activity"/>
    <property type="evidence" value="ECO:0007669"/>
    <property type="project" value="InterPro"/>
</dbReference>
<dbReference type="InterPro" id="IPR013766">
    <property type="entry name" value="Thioredoxin_domain"/>
</dbReference>
<evidence type="ECO:0000313" key="3">
    <source>
        <dbReference type="EMBL" id="CAE0661226.1"/>
    </source>
</evidence>
<dbReference type="InterPro" id="IPR017937">
    <property type="entry name" value="Thioredoxin_CS"/>
</dbReference>
<reference evidence="3" key="1">
    <citation type="submission" date="2021-01" db="EMBL/GenBank/DDBJ databases">
        <authorList>
            <person name="Corre E."/>
            <person name="Pelletier E."/>
            <person name="Niang G."/>
            <person name="Scheremetjew M."/>
            <person name="Finn R."/>
            <person name="Kale V."/>
            <person name="Holt S."/>
            <person name="Cochrane G."/>
            <person name="Meng A."/>
            <person name="Brown T."/>
            <person name="Cohen L."/>
        </authorList>
    </citation>
    <scope>NUCLEOTIDE SEQUENCE</scope>
    <source>
        <strain evidence="3">CCCM811</strain>
    </source>
</reference>
<dbReference type="SUPFAM" id="SSF52833">
    <property type="entry name" value="Thioredoxin-like"/>
    <property type="match status" value="1"/>
</dbReference>
<dbReference type="AlphaFoldDB" id="A0A7S3YT87"/>
<evidence type="ECO:0000256" key="1">
    <source>
        <dbReference type="ARBA" id="ARBA00023157"/>
    </source>
</evidence>
<protein>
    <recommendedName>
        <fullName evidence="2">Thioredoxin domain-containing protein</fullName>
    </recommendedName>
</protein>
<dbReference type="FunFam" id="3.40.30.10:FF:000245">
    <property type="entry name" value="Thioredoxin"/>
    <property type="match status" value="1"/>
</dbReference>